<evidence type="ECO:0000313" key="2">
    <source>
        <dbReference type="EMBL" id="ABC62809.1"/>
    </source>
</evidence>
<sequence length="169" mass="18272">MAPWQTLKRKIAGARNYSAAELMLVPVCLALLAISRLAMAVLPFGALLALAGRRAGTVDAASSPPGTDSRQDRLARCVGRALRATASLVPWRADCLPQAIAACLLLRAYRIPYRMTIGLEPGQRTHAATSMHAHAWVEAGRRVITGGPVDPMLRPAVRVLSRRAYHNQM</sequence>
<dbReference type="eggNOG" id="ENOG5032RQF">
    <property type="taxonomic scope" value="Bacteria"/>
</dbReference>
<protein>
    <recommendedName>
        <fullName evidence="1">Microcin J25-processing protein McjB C-terminal domain-containing protein</fullName>
    </recommendedName>
</protein>
<reference evidence="3" key="1">
    <citation type="journal article" date="2009" name="J. Bacteriol.">
        <title>Complete genome sequence of Erythrobacter litoralis HTCC2594.</title>
        <authorList>
            <person name="Oh H.M."/>
            <person name="Giovannoni S.J."/>
            <person name="Ferriera S."/>
            <person name="Johnson J."/>
            <person name="Cho J.C."/>
        </authorList>
    </citation>
    <scope>NUCLEOTIDE SEQUENCE [LARGE SCALE GENOMIC DNA]</scope>
    <source>
        <strain evidence="3">HTCC2594</strain>
    </source>
</reference>
<evidence type="ECO:0000313" key="3">
    <source>
        <dbReference type="Proteomes" id="UP000008808"/>
    </source>
</evidence>
<dbReference type="InterPro" id="IPR032708">
    <property type="entry name" value="McjB_C"/>
</dbReference>
<dbReference type="OrthoDB" id="3790432at2"/>
<dbReference type="Pfam" id="PF13471">
    <property type="entry name" value="Transglut_core3"/>
    <property type="match status" value="1"/>
</dbReference>
<name>Q2NBY2_ERYLH</name>
<proteinExistence type="predicted"/>
<dbReference type="STRING" id="314225.ELI_03585"/>
<dbReference type="EMBL" id="CP000157">
    <property type="protein sequence ID" value="ABC62809.1"/>
    <property type="molecule type" value="Genomic_DNA"/>
</dbReference>
<evidence type="ECO:0000259" key="1">
    <source>
        <dbReference type="Pfam" id="PF13471"/>
    </source>
</evidence>
<dbReference type="InterPro" id="IPR053521">
    <property type="entry name" value="McjB-like"/>
</dbReference>
<dbReference type="KEGG" id="eli:ELI_03585"/>
<dbReference type="HOGENOM" id="CLU_129168_2_0_5"/>
<feature type="domain" description="Microcin J25-processing protein McjB C-terminal" evidence="1">
    <location>
        <begin position="39"/>
        <end position="151"/>
    </location>
</feature>
<gene>
    <name evidence="2" type="ordered locus">ELI_03585</name>
</gene>
<keyword evidence="3" id="KW-1185">Reference proteome</keyword>
<dbReference type="AlphaFoldDB" id="Q2NBY2"/>
<dbReference type="Proteomes" id="UP000008808">
    <property type="component" value="Chromosome"/>
</dbReference>
<dbReference type="NCBIfam" id="NF033537">
    <property type="entry name" value="lasso_biosyn_B2"/>
    <property type="match status" value="1"/>
</dbReference>
<organism evidence="2 3">
    <name type="scientific">Erythrobacter litoralis (strain HTCC2594)</name>
    <dbReference type="NCBI Taxonomy" id="314225"/>
    <lineage>
        <taxon>Bacteria</taxon>
        <taxon>Pseudomonadati</taxon>
        <taxon>Pseudomonadota</taxon>
        <taxon>Alphaproteobacteria</taxon>
        <taxon>Sphingomonadales</taxon>
        <taxon>Erythrobacteraceae</taxon>
        <taxon>Erythrobacter/Porphyrobacter group</taxon>
        <taxon>Erythrobacter</taxon>
    </lineage>
</organism>
<accession>Q2NBY2</accession>
<dbReference type="RefSeq" id="WP_011413685.1">
    <property type="nucleotide sequence ID" value="NC_007722.1"/>
</dbReference>